<accession>A0ABT9XDS2</accession>
<dbReference type="EMBL" id="JAUSTP010000001">
    <property type="protein sequence ID" value="MDQ0188455.1"/>
    <property type="molecule type" value="Genomic_DNA"/>
</dbReference>
<gene>
    <name evidence="2" type="ORF">J2S03_000259</name>
</gene>
<keyword evidence="3" id="KW-1185">Reference proteome</keyword>
<dbReference type="RefSeq" id="WP_274455855.1">
    <property type="nucleotide sequence ID" value="NZ_CP067097.1"/>
</dbReference>
<evidence type="ECO:0000256" key="1">
    <source>
        <dbReference type="SAM" id="Phobius"/>
    </source>
</evidence>
<evidence type="ECO:0000313" key="3">
    <source>
        <dbReference type="Proteomes" id="UP001232973"/>
    </source>
</evidence>
<feature type="transmembrane region" description="Helical" evidence="1">
    <location>
        <begin position="5"/>
        <end position="24"/>
    </location>
</feature>
<dbReference type="Proteomes" id="UP001232973">
    <property type="component" value="Unassembled WGS sequence"/>
</dbReference>
<keyword evidence="1" id="KW-0812">Transmembrane</keyword>
<sequence length="54" mass="5928">MFKYYMGICVMCLIFAVVALFFSANAGTMAVVYLSMAGAFLAIAFVTSGRESRW</sequence>
<keyword evidence="1" id="KW-1133">Transmembrane helix</keyword>
<reference evidence="2 3" key="1">
    <citation type="submission" date="2023-07" db="EMBL/GenBank/DDBJ databases">
        <title>Genomic Encyclopedia of Type Strains, Phase IV (KMG-IV): sequencing the most valuable type-strain genomes for metagenomic binning, comparative biology and taxonomic classification.</title>
        <authorList>
            <person name="Goeker M."/>
        </authorList>
    </citation>
    <scope>NUCLEOTIDE SEQUENCE [LARGE SCALE GENOMIC DNA]</scope>
    <source>
        <strain evidence="2 3">DSM 4006</strain>
    </source>
</reference>
<comment type="caution">
    <text evidence="2">The sequence shown here is derived from an EMBL/GenBank/DDBJ whole genome shotgun (WGS) entry which is preliminary data.</text>
</comment>
<proteinExistence type="predicted"/>
<keyword evidence="1" id="KW-0472">Membrane</keyword>
<name>A0ABT9XDS2_9BACL</name>
<organism evidence="2 3">
    <name type="scientific">Alicyclobacillus cycloheptanicus</name>
    <dbReference type="NCBI Taxonomy" id="1457"/>
    <lineage>
        <taxon>Bacteria</taxon>
        <taxon>Bacillati</taxon>
        <taxon>Bacillota</taxon>
        <taxon>Bacilli</taxon>
        <taxon>Bacillales</taxon>
        <taxon>Alicyclobacillaceae</taxon>
        <taxon>Alicyclobacillus</taxon>
    </lineage>
</organism>
<feature type="transmembrane region" description="Helical" evidence="1">
    <location>
        <begin position="30"/>
        <end position="48"/>
    </location>
</feature>
<protein>
    <submittedName>
        <fullName evidence="2">Membrane protein</fullName>
    </submittedName>
</protein>
<evidence type="ECO:0000313" key="2">
    <source>
        <dbReference type="EMBL" id="MDQ0188455.1"/>
    </source>
</evidence>